<reference evidence="4" key="1">
    <citation type="journal article" date="2008" name="PLoS ONE">
        <title>Survival in nuclear waste, extreme resistance, and potential applications gleaned from the genome sequence of Kineococcus radiotolerans SRS30216.</title>
        <authorList>
            <person name="Bagwell C.E."/>
            <person name="Bhat S."/>
            <person name="Hawkins G.M."/>
            <person name="Smith B.W."/>
            <person name="Biswas T."/>
            <person name="Hoover T.R."/>
            <person name="Saunders E."/>
            <person name="Han C.S."/>
            <person name="Tsodikov O.V."/>
            <person name="Shimkets L.J."/>
        </authorList>
    </citation>
    <scope>NUCLEOTIDE SEQUENCE [LARGE SCALE GENOMIC DNA]</scope>
    <source>
        <strain evidence="4">ATCC BAA-149 / DSM 14245 / SRS30216</strain>
    </source>
</reference>
<dbReference type="STRING" id="266940.Krad_3512"/>
<feature type="compositionally biased region" description="Basic and acidic residues" evidence="1">
    <location>
        <begin position="177"/>
        <end position="188"/>
    </location>
</feature>
<dbReference type="InterPro" id="IPR052526">
    <property type="entry name" value="HTH-type_Bedaq_tolerance"/>
</dbReference>
<dbReference type="SUPFAM" id="SSF46785">
    <property type="entry name" value="Winged helix' DNA-binding domain"/>
    <property type="match status" value="1"/>
</dbReference>
<dbReference type="PRINTS" id="PR00598">
    <property type="entry name" value="HTHMARR"/>
</dbReference>
<protein>
    <submittedName>
        <fullName evidence="3">Transcriptional regulator, MarR family</fullName>
    </submittedName>
</protein>
<gene>
    <name evidence="3" type="ordered locus">Krad_3512</name>
</gene>
<dbReference type="Gene3D" id="1.10.10.10">
    <property type="entry name" value="Winged helix-like DNA-binding domain superfamily/Winged helix DNA-binding domain"/>
    <property type="match status" value="1"/>
</dbReference>
<dbReference type="PANTHER" id="PTHR39515:SF2">
    <property type="entry name" value="HTH-TYPE TRANSCRIPTIONAL REGULATOR RV0880"/>
    <property type="match status" value="1"/>
</dbReference>
<dbReference type="PROSITE" id="PS50995">
    <property type="entry name" value="HTH_MARR_2"/>
    <property type="match status" value="1"/>
</dbReference>
<dbReference type="Pfam" id="PF01047">
    <property type="entry name" value="MarR"/>
    <property type="match status" value="1"/>
</dbReference>
<dbReference type="EMBL" id="CP000750">
    <property type="protein sequence ID" value="ABS04975.1"/>
    <property type="molecule type" value="Genomic_DNA"/>
</dbReference>
<evidence type="ECO:0000256" key="1">
    <source>
        <dbReference type="SAM" id="MobiDB-lite"/>
    </source>
</evidence>
<dbReference type="PANTHER" id="PTHR39515">
    <property type="entry name" value="CONSERVED PROTEIN"/>
    <property type="match status" value="1"/>
</dbReference>
<accession>A6WDT6</accession>
<dbReference type="KEGG" id="kra:Krad_3512"/>
<dbReference type="InterPro" id="IPR036390">
    <property type="entry name" value="WH_DNA-bd_sf"/>
</dbReference>
<dbReference type="GO" id="GO:0003700">
    <property type="term" value="F:DNA-binding transcription factor activity"/>
    <property type="evidence" value="ECO:0007669"/>
    <property type="project" value="InterPro"/>
</dbReference>
<dbReference type="InterPro" id="IPR036388">
    <property type="entry name" value="WH-like_DNA-bd_sf"/>
</dbReference>
<dbReference type="AlphaFoldDB" id="A6WDT6"/>
<name>A6WDT6_KINRD</name>
<keyword evidence="4" id="KW-1185">Reference proteome</keyword>
<organism evidence="3 4">
    <name type="scientific">Kineococcus radiotolerans (strain ATCC BAA-149 / DSM 14245 / SRS30216)</name>
    <dbReference type="NCBI Taxonomy" id="266940"/>
    <lineage>
        <taxon>Bacteria</taxon>
        <taxon>Bacillati</taxon>
        <taxon>Actinomycetota</taxon>
        <taxon>Actinomycetes</taxon>
        <taxon>Kineosporiales</taxon>
        <taxon>Kineosporiaceae</taxon>
        <taxon>Kineococcus</taxon>
    </lineage>
</organism>
<feature type="region of interest" description="Disordered" evidence="1">
    <location>
        <begin position="90"/>
        <end position="114"/>
    </location>
</feature>
<dbReference type="InterPro" id="IPR000835">
    <property type="entry name" value="HTH_MarR-typ"/>
</dbReference>
<dbReference type="SMART" id="SM00347">
    <property type="entry name" value="HTH_MARR"/>
    <property type="match status" value="1"/>
</dbReference>
<feature type="region of interest" description="Disordered" evidence="1">
    <location>
        <begin position="157"/>
        <end position="188"/>
    </location>
</feature>
<feature type="domain" description="HTH marR-type" evidence="2">
    <location>
        <begin position="1"/>
        <end position="152"/>
    </location>
</feature>
<evidence type="ECO:0000259" key="2">
    <source>
        <dbReference type="PROSITE" id="PS50995"/>
    </source>
</evidence>
<evidence type="ECO:0000313" key="3">
    <source>
        <dbReference type="EMBL" id="ABS04975.1"/>
    </source>
</evidence>
<dbReference type="eggNOG" id="COG1846">
    <property type="taxonomic scope" value="Bacteria"/>
</dbReference>
<dbReference type="Proteomes" id="UP000001116">
    <property type="component" value="Chromosome"/>
</dbReference>
<evidence type="ECO:0000313" key="4">
    <source>
        <dbReference type="Proteomes" id="UP000001116"/>
    </source>
</evidence>
<proteinExistence type="predicted"/>
<dbReference type="HOGENOM" id="CLU_083287_15_0_11"/>
<sequence length="188" mass="20074">MQPSGDMVACTHQPSSKVDMATPHACAALVDVFPDLLRARRALVGALSTPAVATLAVVHQRGSMRISEVAEHLSLDLSTVSRQVAHLRQKGFLDSSPDPDDGRSQRLTVSAEGTGELRRTRRDLVDKLVERLSDWPDQEVGDLTRLLDRLATTATATATGGGCARTGPAATSPDTTTHTREKQLQGNA</sequence>